<dbReference type="Proteomes" id="UP001165122">
    <property type="component" value="Unassembled WGS sequence"/>
</dbReference>
<accession>A0A9W6ZWS3</accession>
<name>A0A9W6ZWS3_9STRA</name>
<dbReference type="AlphaFoldDB" id="A0A9W6ZWS3"/>
<reference evidence="8" key="1">
    <citation type="journal article" date="2023" name="Commun. Biol.">
        <title>Genome analysis of Parmales, the sister group of diatoms, reveals the evolutionary specialization of diatoms from phago-mixotrophs to photoautotrophs.</title>
        <authorList>
            <person name="Ban H."/>
            <person name="Sato S."/>
            <person name="Yoshikawa S."/>
            <person name="Yamada K."/>
            <person name="Nakamura Y."/>
            <person name="Ichinomiya M."/>
            <person name="Sato N."/>
            <person name="Blanc-Mathieu R."/>
            <person name="Endo H."/>
            <person name="Kuwata A."/>
            <person name="Ogata H."/>
        </authorList>
    </citation>
    <scope>NUCLEOTIDE SEQUENCE [LARGE SCALE GENOMIC DNA]</scope>
    <source>
        <strain evidence="8">NIES 3700</strain>
    </source>
</reference>
<keyword evidence="1" id="KW-0479">Metal-binding</keyword>
<dbReference type="GO" id="GO:0008270">
    <property type="term" value="F:zinc ion binding"/>
    <property type="evidence" value="ECO:0007669"/>
    <property type="project" value="UniProtKB-KW"/>
</dbReference>
<organism evidence="7 8">
    <name type="scientific">Triparma laevis f. longispina</name>
    <dbReference type="NCBI Taxonomy" id="1714387"/>
    <lineage>
        <taxon>Eukaryota</taxon>
        <taxon>Sar</taxon>
        <taxon>Stramenopiles</taxon>
        <taxon>Ochrophyta</taxon>
        <taxon>Bolidophyceae</taxon>
        <taxon>Parmales</taxon>
        <taxon>Triparmaceae</taxon>
        <taxon>Triparma</taxon>
    </lineage>
</organism>
<sequence length="212" mass="24211">MRLTAEETHYCSKEHQTAHWKRHKKLYVAPQKKISAPVPPPPPSPTVPPRTFEKLEILNACFELGRACCFVDDFDDARRYLKRAKEGYEEQLGRDSEKLLEATCGLIAVTPGSDDEKFETYRDLLKRVERALGEENVVTFNALTQLGMTLSDNGEYEEAKEVYERYLAGSMKVLGEDHKDTLSTLNNLGTVYDDLKIYEKAMGYYVKALKGY</sequence>
<evidence type="ECO:0000256" key="4">
    <source>
        <dbReference type="ARBA" id="ARBA00022803"/>
    </source>
</evidence>
<feature type="domain" description="MYND-type" evidence="6">
    <location>
        <begin position="8"/>
        <end position="25"/>
    </location>
</feature>
<keyword evidence="8" id="KW-1185">Reference proteome</keyword>
<gene>
    <name evidence="7" type="ORF">TrLO_g7376</name>
</gene>
<keyword evidence="2" id="KW-0677">Repeat</keyword>
<evidence type="ECO:0000313" key="8">
    <source>
        <dbReference type="Proteomes" id="UP001165122"/>
    </source>
</evidence>
<keyword evidence="4" id="KW-0802">TPR repeat</keyword>
<dbReference type="SUPFAM" id="SSF48452">
    <property type="entry name" value="TPR-like"/>
    <property type="match status" value="1"/>
</dbReference>
<keyword evidence="3" id="KW-0863">Zinc-finger</keyword>
<evidence type="ECO:0000256" key="1">
    <source>
        <dbReference type="ARBA" id="ARBA00022723"/>
    </source>
</evidence>
<proteinExistence type="predicted"/>
<keyword evidence="5" id="KW-0862">Zinc</keyword>
<evidence type="ECO:0000313" key="7">
    <source>
        <dbReference type="EMBL" id="GMH58380.1"/>
    </source>
</evidence>
<dbReference type="Gene3D" id="6.10.140.2220">
    <property type="match status" value="1"/>
</dbReference>
<evidence type="ECO:0000256" key="2">
    <source>
        <dbReference type="ARBA" id="ARBA00022737"/>
    </source>
</evidence>
<dbReference type="Gene3D" id="1.25.40.10">
    <property type="entry name" value="Tetratricopeptide repeat domain"/>
    <property type="match status" value="1"/>
</dbReference>
<dbReference type="InterPro" id="IPR011990">
    <property type="entry name" value="TPR-like_helical_dom_sf"/>
</dbReference>
<dbReference type="OrthoDB" id="626167at2759"/>
<dbReference type="Pfam" id="PF01753">
    <property type="entry name" value="zf-MYND"/>
    <property type="match status" value="1"/>
</dbReference>
<dbReference type="InterPro" id="IPR002893">
    <property type="entry name" value="Znf_MYND"/>
</dbReference>
<dbReference type="PROSITE" id="PS50293">
    <property type="entry name" value="TPR_REGION"/>
    <property type="match status" value="1"/>
</dbReference>
<evidence type="ECO:0000256" key="5">
    <source>
        <dbReference type="ARBA" id="ARBA00022833"/>
    </source>
</evidence>
<comment type="caution">
    <text evidence="7">The sequence shown here is derived from an EMBL/GenBank/DDBJ whole genome shotgun (WGS) entry which is preliminary data.</text>
</comment>
<evidence type="ECO:0000256" key="3">
    <source>
        <dbReference type="ARBA" id="ARBA00022771"/>
    </source>
</evidence>
<evidence type="ECO:0000259" key="6">
    <source>
        <dbReference type="Pfam" id="PF01753"/>
    </source>
</evidence>
<protein>
    <recommendedName>
        <fullName evidence="6">MYND-type domain-containing protein</fullName>
    </recommendedName>
</protein>
<dbReference type="EMBL" id="BRXW01000478">
    <property type="protein sequence ID" value="GMH58380.1"/>
    <property type="molecule type" value="Genomic_DNA"/>
</dbReference>
<dbReference type="PANTHER" id="PTHR45641">
    <property type="entry name" value="TETRATRICOPEPTIDE REPEAT PROTEIN (AFU_ORTHOLOGUE AFUA_6G03870)"/>
    <property type="match status" value="1"/>
</dbReference>
<dbReference type="Pfam" id="PF13424">
    <property type="entry name" value="TPR_12"/>
    <property type="match status" value="1"/>
</dbReference>
<dbReference type="PANTHER" id="PTHR45641:SF19">
    <property type="entry name" value="NEPHROCYSTIN-3"/>
    <property type="match status" value="1"/>
</dbReference>